<comment type="caution">
    <text evidence="1">The sequence shown here is derived from an EMBL/GenBank/DDBJ whole genome shotgun (WGS) entry which is preliminary data.</text>
</comment>
<proteinExistence type="predicted"/>
<dbReference type="AlphaFoldDB" id="A0A5J4PU86"/>
<reference evidence="1" key="1">
    <citation type="submission" date="2019-03" db="EMBL/GenBank/DDBJ databases">
        <title>Single cell metagenomics reveals metabolic interactions within the superorganism composed of flagellate Streblomastix strix and complex community of Bacteroidetes bacteria on its surface.</title>
        <authorList>
            <person name="Treitli S.C."/>
            <person name="Kolisko M."/>
            <person name="Husnik F."/>
            <person name="Keeling P."/>
            <person name="Hampl V."/>
        </authorList>
    </citation>
    <scope>NUCLEOTIDE SEQUENCE</scope>
    <source>
        <strain evidence="1">STM</strain>
    </source>
</reference>
<gene>
    <name evidence="1" type="ORF">EZS27_036614</name>
</gene>
<dbReference type="EMBL" id="SNRY01006501">
    <property type="protein sequence ID" value="KAA6312460.1"/>
    <property type="molecule type" value="Genomic_DNA"/>
</dbReference>
<feature type="non-terminal residue" evidence="1">
    <location>
        <position position="1"/>
    </location>
</feature>
<protein>
    <submittedName>
        <fullName evidence="1">Uncharacterized protein</fullName>
    </submittedName>
</protein>
<organism evidence="1">
    <name type="scientific">termite gut metagenome</name>
    <dbReference type="NCBI Taxonomy" id="433724"/>
    <lineage>
        <taxon>unclassified sequences</taxon>
        <taxon>metagenomes</taxon>
        <taxon>organismal metagenomes</taxon>
    </lineage>
</organism>
<name>A0A5J4PU86_9ZZZZ</name>
<sequence>VIKVNEETSKLLKNKIIEIQELKLKNFNTRGKESEIDEMIFDLYHLSIEERETIGFIEIQ</sequence>
<accession>A0A5J4PU86</accession>
<evidence type="ECO:0000313" key="1">
    <source>
        <dbReference type="EMBL" id="KAA6312460.1"/>
    </source>
</evidence>